<organism evidence="2 3">
    <name type="scientific">Synaphobranchus kaupii</name>
    <name type="common">Kaup's arrowtooth eel</name>
    <dbReference type="NCBI Taxonomy" id="118154"/>
    <lineage>
        <taxon>Eukaryota</taxon>
        <taxon>Metazoa</taxon>
        <taxon>Chordata</taxon>
        <taxon>Craniata</taxon>
        <taxon>Vertebrata</taxon>
        <taxon>Euteleostomi</taxon>
        <taxon>Actinopterygii</taxon>
        <taxon>Neopterygii</taxon>
        <taxon>Teleostei</taxon>
        <taxon>Anguilliformes</taxon>
        <taxon>Synaphobranchidae</taxon>
        <taxon>Synaphobranchus</taxon>
    </lineage>
</organism>
<dbReference type="EMBL" id="JAINUF010000002">
    <property type="protein sequence ID" value="KAJ8375785.1"/>
    <property type="molecule type" value="Genomic_DNA"/>
</dbReference>
<feature type="signal peptide" evidence="1">
    <location>
        <begin position="1"/>
        <end position="17"/>
    </location>
</feature>
<reference evidence="2" key="1">
    <citation type="journal article" date="2023" name="Science">
        <title>Genome structures resolve the early diversification of teleost fishes.</title>
        <authorList>
            <person name="Parey E."/>
            <person name="Louis A."/>
            <person name="Montfort J."/>
            <person name="Bouchez O."/>
            <person name="Roques C."/>
            <person name="Iampietro C."/>
            <person name="Lluch J."/>
            <person name="Castinel A."/>
            <person name="Donnadieu C."/>
            <person name="Desvignes T."/>
            <person name="Floi Bucao C."/>
            <person name="Jouanno E."/>
            <person name="Wen M."/>
            <person name="Mejri S."/>
            <person name="Dirks R."/>
            <person name="Jansen H."/>
            <person name="Henkel C."/>
            <person name="Chen W.J."/>
            <person name="Zahm M."/>
            <person name="Cabau C."/>
            <person name="Klopp C."/>
            <person name="Thompson A.W."/>
            <person name="Robinson-Rechavi M."/>
            <person name="Braasch I."/>
            <person name="Lecointre G."/>
            <person name="Bobe J."/>
            <person name="Postlethwait J.H."/>
            <person name="Berthelot C."/>
            <person name="Roest Crollius H."/>
            <person name="Guiguen Y."/>
        </authorList>
    </citation>
    <scope>NUCLEOTIDE SEQUENCE</scope>
    <source>
        <strain evidence="2">WJC10195</strain>
    </source>
</reference>
<evidence type="ECO:0000256" key="1">
    <source>
        <dbReference type="SAM" id="SignalP"/>
    </source>
</evidence>
<comment type="caution">
    <text evidence="2">The sequence shown here is derived from an EMBL/GenBank/DDBJ whole genome shotgun (WGS) entry which is preliminary data.</text>
</comment>
<protein>
    <recommendedName>
        <fullName evidence="4">Secreted protein</fullName>
    </recommendedName>
</protein>
<dbReference type="Proteomes" id="UP001152622">
    <property type="component" value="Chromosome 2"/>
</dbReference>
<dbReference type="AlphaFoldDB" id="A0A9Q1G6V8"/>
<keyword evidence="1" id="KW-0732">Signal</keyword>
<keyword evidence="3" id="KW-1185">Reference proteome</keyword>
<accession>A0A9Q1G6V8</accession>
<evidence type="ECO:0008006" key="4">
    <source>
        <dbReference type="Google" id="ProtNLM"/>
    </source>
</evidence>
<name>A0A9Q1G6V8_SYNKA</name>
<gene>
    <name evidence="2" type="ORF">SKAU_G00063650</name>
</gene>
<feature type="chain" id="PRO_5040221837" description="Secreted protein" evidence="1">
    <location>
        <begin position="18"/>
        <end position="94"/>
    </location>
</feature>
<evidence type="ECO:0000313" key="2">
    <source>
        <dbReference type="EMBL" id="KAJ8375785.1"/>
    </source>
</evidence>
<sequence length="94" mass="9574">MMVLACWLLSVWPVSVLSPTKYSARLSTLSIPGTLRSSTASCCSGAAGVMEGGPEGRAVVAVAGRVVGRGRVEAELVVTADGPEGMAVCLYTVC</sequence>
<proteinExistence type="predicted"/>
<evidence type="ECO:0000313" key="3">
    <source>
        <dbReference type="Proteomes" id="UP001152622"/>
    </source>
</evidence>